<evidence type="ECO:0008006" key="3">
    <source>
        <dbReference type="Google" id="ProtNLM"/>
    </source>
</evidence>
<gene>
    <name evidence="1" type="ordered locus">Ctha_0308</name>
</gene>
<dbReference type="AlphaFoldDB" id="B3QTY1"/>
<proteinExistence type="predicted"/>
<dbReference type="STRING" id="517418.Ctha_0308"/>
<evidence type="ECO:0000313" key="1">
    <source>
        <dbReference type="EMBL" id="ACF12779.1"/>
    </source>
</evidence>
<sequence>MPAGFLSNIKICERFMQQSLNSFLCRFSAFFLVLFLHSFLPAHAQWQPQPNLFTETYLAEQALAVPIDSAEFPEFELVPDVEGSKSPFIAGLLSFVLPGLGEAYAGNFSTGKYSLGIEIGLIAGFVGTTVYANSLETDFQTLARSNAGVSSSQKSDQFWKDISNYESMAAYNEERMQLRDYNGRYSQEDFWDWDTEANRKKYRDLRISSDEAFQATYFILGAMAVNRLFSAINAVRSVRAYNESLSSSASLRITPKVYRSRPFLVDGVGLNLEKSF</sequence>
<reference evidence="1 2" key="1">
    <citation type="submission" date="2008-06" db="EMBL/GenBank/DDBJ databases">
        <title>Complete sequence of Chloroherpeton thalassium ATCC 35110.</title>
        <authorList>
            <consortium name="US DOE Joint Genome Institute"/>
            <person name="Lucas S."/>
            <person name="Copeland A."/>
            <person name="Lapidus A."/>
            <person name="Glavina del Rio T."/>
            <person name="Dalin E."/>
            <person name="Tice H."/>
            <person name="Bruce D."/>
            <person name="Goodwin L."/>
            <person name="Pitluck S."/>
            <person name="Schmutz J."/>
            <person name="Larimer F."/>
            <person name="Land M."/>
            <person name="Hauser L."/>
            <person name="Kyrpides N."/>
            <person name="Mikhailova N."/>
            <person name="Liu Z."/>
            <person name="Li T."/>
            <person name="Zhao F."/>
            <person name="Overmann J."/>
            <person name="Bryant D.A."/>
            <person name="Richardson P."/>
        </authorList>
    </citation>
    <scope>NUCLEOTIDE SEQUENCE [LARGE SCALE GENOMIC DNA]</scope>
    <source>
        <strain evidence="2">ATCC 35110 / GB-78</strain>
    </source>
</reference>
<dbReference type="eggNOG" id="ENOG50334Y2">
    <property type="taxonomic scope" value="Bacteria"/>
</dbReference>
<name>B3QTY1_CHLT3</name>
<protein>
    <recommendedName>
        <fullName evidence="3">DUF5683 domain-containing protein</fullName>
    </recommendedName>
</protein>
<keyword evidence="2" id="KW-1185">Reference proteome</keyword>
<dbReference type="KEGG" id="cts:Ctha_0308"/>
<dbReference type="HOGENOM" id="CLU_1007198_0_0_10"/>
<accession>B3QTY1</accession>
<evidence type="ECO:0000313" key="2">
    <source>
        <dbReference type="Proteomes" id="UP000001208"/>
    </source>
</evidence>
<organism evidence="1 2">
    <name type="scientific">Chloroherpeton thalassium (strain ATCC 35110 / GB-78)</name>
    <dbReference type="NCBI Taxonomy" id="517418"/>
    <lineage>
        <taxon>Bacteria</taxon>
        <taxon>Pseudomonadati</taxon>
        <taxon>Chlorobiota</taxon>
        <taxon>Chlorobiia</taxon>
        <taxon>Chlorobiales</taxon>
        <taxon>Chloroherpetonaceae</taxon>
        <taxon>Chloroherpeton</taxon>
    </lineage>
</organism>
<dbReference type="EMBL" id="CP001100">
    <property type="protein sequence ID" value="ACF12779.1"/>
    <property type="molecule type" value="Genomic_DNA"/>
</dbReference>
<dbReference type="Proteomes" id="UP000001208">
    <property type="component" value="Chromosome"/>
</dbReference>